<dbReference type="EMBL" id="KV454475">
    <property type="protein sequence ID" value="ODV64047.1"/>
    <property type="molecule type" value="Genomic_DNA"/>
</dbReference>
<dbReference type="FunFam" id="2.40.100.10:FF:000003">
    <property type="entry name" value="Peptidylprolyl isomerase domain and WD repeat-containing 1"/>
    <property type="match status" value="1"/>
</dbReference>
<evidence type="ECO:0000256" key="3">
    <source>
        <dbReference type="ARBA" id="ARBA00022574"/>
    </source>
</evidence>
<keyword evidence="3" id="KW-0853">WD repeat</keyword>
<evidence type="ECO:0000259" key="7">
    <source>
        <dbReference type="PROSITE" id="PS50072"/>
    </source>
</evidence>
<dbReference type="GO" id="GO:0006457">
    <property type="term" value="P:protein folding"/>
    <property type="evidence" value="ECO:0007669"/>
    <property type="project" value="InterPro"/>
</dbReference>
<organism evidence="8 9">
    <name type="scientific">Ascoidea rubescens DSM 1968</name>
    <dbReference type="NCBI Taxonomy" id="1344418"/>
    <lineage>
        <taxon>Eukaryota</taxon>
        <taxon>Fungi</taxon>
        <taxon>Dikarya</taxon>
        <taxon>Ascomycota</taxon>
        <taxon>Saccharomycotina</taxon>
        <taxon>Saccharomycetes</taxon>
        <taxon>Ascoideaceae</taxon>
        <taxon>Ascoidea</taxon>
    </lineage>
</organism>
<dbReference type="PROSITE" id="PS00170">
    <property type="entry name" value="CSA_PPIASE_1"/>
    <property type="match status" value="1"/>
</dbReference>
<dbReference type="GeneID" id="30967961"/>
<dbReference type="GO" id="GO:0005634">
    <property type="term" value="C:nucleus"/>
    <property type="evidence" value="ECO:0007669"/>
    <property type="project" value="UniProtKB-ARBA"/>
</dbReference>
<dbReference type="EC" id="5.2.1.8" evidence="2"/>
<dbReference type="OrthoDB" id="271386at2759"/>
<dbReference type="STRING" id="1344418.A0A1D2VR60"/>
<dbReference type="AlphaFoldDB" id="A0A1D2VR60"/>
<evidence type="ECO:0000256" key="4">
    <source>
        <dbReference type="ARBA" id="ARBA00022737"/>
    </source>
</evidence>
<comment type="catalytic activity">
    <reaction evidence="1">
        <text>[protein]-peptidylproline (omega=180) = [protein]-peptidylproline (omega=0)</text>
        <dbReference type="Rhea" id="RHEA:16237"/>
        <dbReference type="Rhea" id="RHEA-COMP:10747"/>
        <dbReference type="Rhea" id="RHEA-COMP:10748"/>
        <dbReference type="ChEBI" id="CHEBI:83833"/>
        <dbReference type="ChEBI" id="CHEBI:83834"/>
        <dbReference type="EC" id="5.2.1.8"/>
    </reaction>
</comment>
<keyword evidence="5" id="KW-0697">Rotamase</keyword>
<evidence type="ECO:0000256" key="5">
    <source>
        <dbReference type="ARBA" id="ARBA00023110"/>
    </source>
</evidence>
<dbReference type="InParanoid" id="A0A1D2VR60"/>
<dbReference type="InterPro" id="IPR044666">
    <property type="entry name" value="Cyclophilin_A-like"/>
</dbReference>
<keyword evidence="6" id="KW-0413">Isomerase</keyword>
<dbReference type="SUPFAM" id="SSF50891">
    <property type="entry name" value="Cyclophilin-like"/>
    <property type="match status" value="1"/>
</dbReference>
<dbReference type="PANTHER" id="PTHR45625:SF4">
    <property type="entry name" value="PEPTIDYLPROLYL ISOMERASE DOMAIN AND WD REPEAT-CONTAINING PROTEIN 1"/>
    <property type="match status" value="1"/>
</dbReference>
<protein>
    <recommendedName>
        <fullName evidence="2">peptidylprolyl isomerase</fullName>
        <ecNumber evidence="2">5.2.1.8</ecNumber>
    </recommendedName>
</protein>
<dbReference type="PROSITE" id="PS50072">
    <property type="entry name" value="CSA_PPIASE_2"/>
    <property type="match status" value="1"/>
</dbReference>
<evidence type="ECO:0000256" key="2">
    <source>
        <dbReference type="ARBA" id="ARBA00013194"/>
    </source>
</evidence>
<dbReference type="InterPro" id="IPR002130">
    <property type="entry name" value="Cyclophilin-type_PPIase_dom"/>
</dbReference>
<name>A0A1D2VR60_9ASCO</name>
<evidence type="ECO:0000313" key="8">
    <source>
        <dbReference type="EMBL" id="ODV64047.1"/>
    </source>
</evidence>
<dbReference type="Pfam" id="PF00160">
    <property type="entry name" value="Pro_isomerase"/>
    <property type="match status" value="1"/>
</dbReference>
<feature type="domain" description="PPIase cyclophilin-type" evidence="7">
    <location>
        <begin position="463"/>
        <end position="610"/>
    </location>
</feature>
<evidence type="ECO:0000256" key="1">
    <source>
        <dbReference type="ARBA" id="ARBA00000971"/>
    </source>
</evidence>
<evidence type="ECO:0000313" key="9">
    <source>
        <dbReference type="Proteomes" id="UP000095038"/>
    </source>
</evidence>
<dbReference type="GO" id="GO:0003755">
    <property type="term" value="F:peptidyl-prolyl cis-trans isomerase activity"/>
    <property type="evidence" value="ECO:0007669"/>
    <property type="project" value="UniProtKB-KW"/>
</dbReference>
<evidence type="ECO:0000256" key="6">
    <source>
        <dbReference type="ARBA" id="ARBA00023235"/>
    </source>
</evidence>
<dbReference type="PANTHER" id="PTHR45625">
    <property type="entry name" value="PEPTIDYL-PROLYL CIS-TRANS ISOMERASE-RELATED"/>
    <property type="match status" value="1"/>
</dbReference>
<keyword evidence="9" id="KW-1185">Reference proteome</keyword>
<accession>A0A1D2VR60</accession>
<dbReference type="SUPFAM" id="SSF50978">
    <property type="entry name" value="WD40 repeat-like"/>
    <property type="match status" value="1"/>
</dbReference>
<dbReference type="Gene3D" id="2.40.100.10">
    <property type="entry name" value="Cyclophilin-like"/>
    <property type="match status" value="1"/>
</dbReference>
<dbReference type="InterPro" id="IPR029000">
    <property type="entry name" value="Cyclophilin-like_dom_sf"/>
</dbReference>
<gene>
    <name evidence="8" type="ORF">ASCRUDRAFT_78993</name>
</gene>
<dbReference type="RefSeq" id="XP_020050354.1">
    <property type="nucleotide sequence ID" value="XM_020194325.1"/>
</dbReference>
<dbReference type="InterPro" id="IPR015943">
    <property type="entry name" value="WD40/YVTN_repeat-like_dom_sf"/>
</dbReference>
<dbReference type="InterPro" id="IPR036322">
    <property type="entry name" value="WD40_repeat_dom_sf"/>
</dbReference>
<dbReference type="Proteomes" id="UP000095038">
    <property type="component" value="Unassembled WGS sequence"/>
</dbReference>
<dbReference type="PRINTS" id="PR00153">
    <property type="entry name" value="CSAPPISMRASE"/>
</dbReference>
<dbReference type="InterPro" id="IPR020892">
    <property type="entry name" value="Cyclophilin-type_PPIase_CS"/>
</dbReference>
<reference evidence="9" key="1">
    <citation type="submission" date="2016-05" db="EMBL/GenBank/DDBJ databases">
        <title>Comparative genomics of biotechnologically important yeasts.</title>
        <authorList>
            <consortium name="DOE Joint Genome Institute"/>
            <person name="Riley R."/>
            <person name="Haridas S."/>
            <person name="Wolfe K.H."/>
            <person name="Lopes M.R."/>
            <person name="Hittinger C.T."/>
            <person name="Goker M."/>
            <person name="Salamov A."/>
            <person name="Wisecaver J."/>
            <person name="Long T.M."/>
            <person name="Aerts A.L."/>
            <person name="Barry K."/>
            <person name="Choi C."/>
            <person name="Clum A."/>
            <person name="Coughlan A.Y."/>
            <person name="Deshpande S."/>
            <person name="Douglass A.P."/>
            <person name="Hanson S.J."/>
            <person name="Klenk H.-P."/>
            <person name="Labutti K."/>
            <person name="Lapidus A."/>
            <person name="Lindquist E."/>
            <person name="Lipzen A."/>
            <person name="Meier-Kolthoff J.P."/>
            <person name="Ohm R.A."/>
            <person name="Otillar R.P."/>
            <person name="Pangilinan J."/>
            <person name="Peng Y."/>
            <person name="Rokas A."/>
            <person name="Rosa C.A."/>
            <person name="Scheuner C."/>
            <person name="Sibirny A.A."/>
            <person name="Slot J.C."/>
            <person name="Stielow J.B."/>
            <person name="Sun H."/>
            <person name="Kurtzman C.P."/>
            <person name="Blackwell M."/>
            <person name="Grigoriev I.V."/>
            <person name="Jeffries T.W."/>
        </authorList>
    </citation>
    <scope>NUCLEOTIDE SEQUENCE [LARGE SCALE GENOMIC DNA]</scope>
    <source>
        <strain evidence="9">DSM 1968</strain>
    </source>
</reference>
<sequence>MHKANIFSVLAIKNSFGHWILISSSIDGVIKFWKILENGNLEFLKKINDLHSGSIKIFKYSNGTTNSDNNDNTYFASLSSNNNKIKIFDINLMDIINIIDLKFIPGTLCWANYNNRVLLIVTSKLFHDIYIYDPFDSSQNDHTIQSHIMNIHDDHNESPNPSFTSYLYTTSTLHKHPIICLNYNFKYNCVVSSDTIGNIEYWLPNENFDTPKDLFALKSNTNLFLFRKKKLIPVSIGFSSDFENFIILSYPDNNIRLFNFKSAKVFKKFDESIDSLINLFNLTKLNKNSTNRNSEDKLLFNKKISLEKNLINSDKINYFLSRNAIFTNSNNFILYPSINGIKLIDLSLNKCIKILGKFDINESLHASLDASSLNHLNFQNLTLVQNSDSKLGSTDNPKFLPLLIAIPYNSNRFYIFNSNPSENFQDYKHNRDVLNENLNLDSINKNKSLNYKLKFRGSKVILHTTFGDIKLKLFPEYAPLAVENFITHCGQNYYNNLTFHRVIKSFMIQTGDPNGDGTGGESIWHKYFSDEFNPDVRFNKPYMVGMANIGENTNGSQFFITTAKAEWLNDKHTIFAEVTGGIEVVKNIENVKTNQNDVPEDPPIIISTNFQF</sequence>
<proteinExistence type="predicted"/>
<dbReference type="Gene3D" id="2.130.10.10">
    <property type="entry name" value="YVTN repeat-like/Quinoprotein amine dehydrogenase"/>
    <property type="match status" value="1"/>
</dbReference>
<keyword evidence="4" id="KW-0677">Repeat</keyword>